<feature type="compositionally biased region" description="Acidic residues" evidence="1">
    <location>
        <begin position="31"/>
        <end position="64"/>
    </location>
</feature>
<gene>
    <name evidence="2" type="ORF">FCC1311_076282</name>
</gene>
<feature type="compositionally biased region" description="Basic and acidic residues" evidence="1">
    <location>
        <begin position="21"/>
        <end position="30"/>
    </location>
</feature>
<proteinExistence type="predicted"/>
<dbReference type="InterPro" id="IPR016656">
    <property type="entry name" value="TFIIE-bsu"/>
</dbReference>
<keyword evidence="3" id="KW-1185">Reference proteome</keyword>
<evidence type="ECO:0000256" key="1">
    <source>
        <dbReference type="SAM" id="MobiDB-lite"/>
    </source>
</evidence>
<accession>A0A2R5GU37</accession>
<feature type="compositionally biased region" description="Basic residues" evidence="1">
    <location>
        <begin position="386"/>
        <end position="413"/>
    </location>
</feature>
<dbReference type="AlphaFoldDB" id="A0A2R5GU37"/>
<feature type="region of interest" description="Disordered" evidence="1">
    <location>
        <begin position="1"/>
        <end position="67"/>
    </location>
</feature>
<organism evidence="2 3">
    <name type="scientific">Hondaea fermentalgiana</name>
    <dbReference type="NCBI Taxonomy" id="2315210"/>
    <lineage>
        <taxon>Eukaryota</taxon>
        <taxon>Sar</taxon>
        <taxon>Stramenopiles</taxon>
        <taxon>Bigyra</taxon>
        <taxon>Labyrinthulomycetes</taxon>
        <taxon>Thraustochytrida</taxon>
        <taxon>Thraustochytriidae</taxon>
        <taxon>Hondaea</taxon>
    </lineage>
</organism>
<name>A0A2R5GU37_9STRA</name>
<dbReference type="PANTHER" id="PTHR12716">
    <property type="entry name" value="TRANSCRIPTION INITIATION FACTOR IIE, BETA SUBUNIT"/>
    <property type="match status" value="1"/>
</dbReference>
<dbReference type="PANTHER" id="PTHR12716:SF8">
    <property type="entry name" value="TRANSCRIPTION INITIATION FACTOR IIE SUBUNIT BETA"/>
    <property type="match status" value="1"/>
</dbReference>
<sequence length="413" mass="45583">MSAQLLGAAYAGGEGGGEQGEDARKRKRVDEDEGDKEEGDEDEGEDEDGDTGSEDEDGEDEDDEEGKKAALMSTRLFTVRSHLQSVANHDYVFFSDILQDLDINLEGDADLLERLEKSDMIVVDMNEKRIKFEPRFDVRDIPTLLQALKKFPDGISVQEIEASGPEGVISYVQRAITWGLVIAIRNRNAAGGTSPYVLFPRGDSFFVPLSGAVTAEPGRSALGSTCDLQGEVHRGDALVLGRDAVEAFEDNDLSVVEQRCLRVSTEPYGARQPHAEREYAAAVEILQRNQVPYSRSSAEPPRPPKEGDYKLVFTDSKVPVIPSVKAASALRGVQALKHGCTNDVKALWREVCKKHRYRAAAAPIVDHLLTENNLTTAERLAQSSVTRKRKVRLSAKPRRQNNRARKITNTHVD</sequence>
<feature type="region of interest" description="Disordered" evidence="1">
    <location>
        <begin position="380"/>
        <end position="413"/>
    </location>
</feature>
<evidence type="ECO:0000313" key="3">
    <source>
        <dbReference type="Proteomes" id="UP000241890"/>
    </source>
</evidence>
<dbReference type="GO" id="GO:0006367">
    <property type="term" value="P:transcription initiation at RNA polymerase II promoter"/>
    <property type="evidence" value="ECO:0007669"/>
    <property type="project" value="InterPro"/>
</dbReference>
<dbReference type="InParanoid" id="A0A2R5GU37"/>
<dbReference type="Proteomes" id="UP000241890">
    <property type="component" value="Unassembled WGS sequence"/>
</dbReference>
<dbReference type="GO" id="GO:0005673">
    <property type="term" value="C:transcription factor TFIIE complex"/>
    <property type="evidence" value="ECO:0007669"/>
    <property type="project" value="InterPro"/>
</dbReference>
<dbReference type="GO" id="GO:0001097">
    <property type="term" value="F:TFIIH-class transcription factor complex binding"/>
    <property type="evidence" value="ECO:0007669"/>
    <property type="project" value="TreeGrafter"/>
</dbReference>
<evidence type="ECO:0000313" key="2">
    <source>
        <dbReference type="EMBL" id="GBG31404.1"/>
    </source>
</evidence>
<reference evidence="2 3" key="1">
    <citation type="submission" date="2017-12" db="EMBL/GenBank/DDBJ databases">
        <title>Sequencing, de novo assembly and annotation of complete genome of a new Thraustochytrid species, strain FCC1311.</title>
        <authorList>
            <person name="Sedici K."/>
            <person name="Godart F."/>
            <person name="Aiese Cigliano R."/>
            <person name="Sanseverino W."/>
            <person name="Barakat M."/>
            <person name="Ortet P."/>
            <person name="Marechal E."/>
            <person name="Cagnac O."/>
            <person name="Amato A."/>
        </authorList>
    </citation>
    <scope>NUCLEOTIDE SEQUENCE [LARGE SCALE GENOMIC DNA]</scope>
</reference>
<protein>
    <submittedName>
        <fullName evidence="2">General transcription factor IIE subunit 2</fullName>
    </submittedName>
</protein>
<dbReference type="EMBL" id="BEYU01000097">
    <property type="protein sequence ID" value="GBG31404.1"/>
    <property type="molecule type" value="Genomic_DNA"/>
</dbReference>
<comment type="caution">
    <text evidence="2">The sequence shown here is derived from an EMBL/GenBank/DDBJ whole genome shotgun (WGS) entry which is preliminary data.</text>
</comment>
<dbReference type="OrthoDB" id="3907302at2759"/>